<dbReference type="Proteomes" id="UP000592780">
    <property type="component" value="Unassembled WGS sequence"/>
</dbReference>
<evidence type="ECO:0000313" key="2">
    <source>
        <dbReference type="EMBL" id="MBB5428335.1"/>
    </source>
</evidence>
<sequence>MANLKNATKNLELVNGPRHEDYRARIESALLRIKKRGVKFTIFGQLVDEVSGITKIHRTTITRNDTYNMLVTWHFLKYGGDLNSLVEDGAPREVLIALVRQLRVELLAARRDMKEMQSALSQKARSLSDSNPATRSEQSDEQCDYIDFANLGKLVLELVDRSEGTFEIDFKAGTFIDKVARPGNQKFGGAPQTRKFMKWAAGHKAYLETVQQLMKLARWERGGPNT</sequence>
<feature type="region of interest" description="Disordered" evidence="1">
    <location>
        <begin position="120"/>
        <end position="140"/>
    </location>
</feature>
<dbReference type="RefSeq" id="WP_184132654.1">
    <property type="nucleotide sequence ID" value="NZ_JACHDD010000012.1"/>
</dbReference>
<evidence type="ECO:0000313" key="3">
    <source>
        <dbReference type="Proteomes" id="UP000592780"/>
    </source>
</evidence>
<evidence type="ECO:0000256" key="1">
    <source>
        <dbReference type="SAM" id="MobiDB-lite"/>
    </source>
</evidence>
<organism evidence="2 3">
    <name type="scientific">Paraburkholderia atlantica</name>
    <dbReference type="NCBI Taxonomy" id="2654982"/>
    <lineage>
        <taxon>Bacteria</taxon>
        <taxon>Pseudomonadati</taxon>
        <taxon>Pseudomonadota</taxon>
        <taxon>Betaproteobacteria</taxon>
        <taxon>Burkholderiales</taxon>
        <taxon>Burkholderiaceae</taxon>
        <taxon>Paraburkholderia</taxon>
    </lineage>
</organism>
<dbReference type="EMBL" id="JACHDD010000012">
    <property type="protein sequence ID" value="MBB5428335.1"/>
    <property type="molecule type" value="Genomic_DNA"/>
</dbReference>
<proteinExistence type="predicted"/>
<dbReference type="AlphaFoldDB" id="A0A7W8VA07"/>
<feature type="compositionally biased region" description="Polar residues" evidence="1">
    <location>
        <begin position="120"/>
        <end position="136"/>
    </location>
</feature>
<reference evidence="2 3" key="1">
    <citation type="submission" date="2020-08" db="EMBL/GenBank/DDBJ databases">
        <title>Genomic Encyclopedia of Type Strains, Phase IV (KMG-V): Genome sequencing to study the core and pangenomes of soil and plant-associated prokaryotes.</title>
        <authorList>
            <person name="Whitman W."/>
        </authorList>
    </citation>
    <scope>NUCLEOTIDE SEQUENCE [LARGE SCALE GENOMIC DNA]</scope>
    <source>
        <strain evidence="2 3">JPY158</strain>
    </source>
</reference>
<name>A0A7W8VA07_PARAM</name>
<gene>
    <name evidence="2" type="ORF">HDG40_006522</name>
</gene>
<comment type="caution">
    <text evidence="2">The sequence shown here is derived from an EMBL/GenBank/DDBJ whole genome shotgun (WGS) entry which is preliminary data.</text>
</comment>
<protein>
    <submittedName>
        <fullName evidence="2">Uncharacterized protein</fullName>
    </submittedName>
</protein>
<accession>A0A7W8VA07</accession>
<keyword evidence="3" id="KW-1185">Reference proteome</keyword>